<dbReference type="Proteomes" id="UP000278653">
    <property type="component" value="Unassembled WGS sequence"/>
</dbReference>
<evidence type="ECO:0000313" key="2">
    <source>
        <dbReference type="Proteomes" id="UP000278653"/>
    </source>
</evidence>
<name>A0A428BIV6_STRMT</name>
<dbReference type="EMBL" id="RJNH01000001">
    <property type="protein sequence ID" value="RSI63294.1"/>
    <property type="molecule type" value="Genomic_DNA"/>
</dbReference>
<protein>
    <recommendedName>
        <fullName evidence="3">DNA-binding protein</fullName>
    </recommendedName>
</protein>
<dbReference type="SUPFAM" id="SSF101386">
    <property type="entry name" value="all-alpha NTP pyrophosphatases"/>
    <property type="match status" value="1"/>
</dbReference>
<evidence type="ECO:0008006" key="3">
    <source>
        <dbReference type="Google" id="ProtNLM"/>
    </source>
</evidence>
<comment type="caution">
    <text evidence="1">The sequence shown here is derived from an EMBL/GenBank/DDBJ whole genome shotgun (WGS) entry which is preliminary data.</text>
</comment>
<dbReference type="RefSeq" id="WP_125446787.1">
    <property type="nucleotide sequence ID" value="NZ_RJNH01000001.1"/>
</dbReference>
<accession>A0A428BIV6</accession>
<dbReference type="AlphaFoldDB" id="A0A428BIV6"/>
<reference evidence="1 2" key="1">
    <citation type="submission" date="2018-11" db="EMBL/GenBank/DDBJ databases">
        <title>Species Designations Belie Phenotypic and Genotypic Heterogeneity in Oral Streptococci.</title>
        <authorList>
            <person name="Velsko I."/>
        </authorList>
    </citation>
    <scope>NUCLEOTIDE SEQUENCE [LARGE SCALE GENOMIC DNA]</scope>
    <source>
        <strain evidence="1 2">BCC15</strain>
    </source>
</reference>
<evidence type="ECO:0000313" key="1">
    <source>
        <dbReference type="EMBL" id="RSI63294.1"/>
    </source>
</evidence>
<proteinExistence type="predicted"/>
<dbReference type="Gene3D" id="1.10.287.1080">
    <property type="entry name" value="MazG-like"/>
    <property type="match status" value="1"/>
</dbReference>
<organism evidence="1 2">
    <name type="scientific">Streptococcus mitis</name>
    <dbReference type="NCBI Taxonomy" id="28037"/>
    <lineage>
        <taxon>Bacteria</taxon>
        <taxon>Bacillati</taxon>
        <taxon>Bacillota</taxon>
        <taxon>Bacilli</taxon>
        <taxon>Lactobacillales</taxon>
        <taxon>Streptococcaceae</taxon>
        <taxon>Streptococcus</taxon>
        <taxon>Streptococcus mitis group</taxon>
    </lineage>
</organism>
<sequence>MKFNELIENVTDWAIEREIDKETPLSQMQKILEEYGELNKAKHSSNHKELEDAIGDIMVALTVFTEQMNFTKKDIMLNPHRNGYTRYEKGEISTETLLLYATKEIGLMSSKLLDLVFNPGIINTLTQIQFHIRNFTGILSKISVNEGTMLDACFEIAWNEIKDRQGKKVNGKWIKEEVQNDK</sequence>
<gene>
    <name evidence="1" type="ORF">D8865_01425</name>
</gene>